<dbReference type="SUPFAM" id="SSF109604">
    <property type="entry name" value="HD-domain/PDEase-like"/>
    <property type="match status" value="1"/>
</dbReference>
<proteinExistence type="predicted"/>
<sequence>MSELSPYWINIAGGIAFDIARPTVAMIEPHGIMHHLAMISRWGGNVAWPYSVLQHSILVAENLTQTEDKIYGLIHDWPEALLGGDVATPWKLYFHSKGLDVNAIERRFMNLIYQRLGIPAPSRETAERVHEADQRALATEFRDVVHGKTPHWCPLAPPYGRAIKYVPWDKNLERAYVALDSYLYFARESA</sequence>
<dbReference type="Proteomes" id="UP001369958">
    <property type="component" value="Chromosome"/>
</dbReference>
<gene>
    <name evidence="1" type="ORF">V6617_10285</name>
</gene>
<organism evidence="1 2">
    <name type="scientific">Pelagibacterium nitratireducens</name>
    <dbReference type="NCBI Taxonomy" id="1046114"/>
    <lineage>
        <taxon>Bacteria</taxon>
        <taxon>Pseudomonadati</taxon>
        <taxon>Pseudomonadota</taxon>
        <taxon>Alphaproteobacteria</taxon>
        <taxon>Hyphomicrobiales</taxon>
        <taxon>Devosiaceae</taxon>
        <taxon>Pelagibacterium</taxon>
    </lineage>
</organism>
<protein>
    <recommendedName>
        <fullName evidence="3">Phosphohydrolase</fullName>
    </recommendedName>
</protein>
<evidence type="ECO:0000313" key="2">
    <source>
        <dbReference type="Proteomes" id="UP001369958"/>
    </source>
</evidence>
<reference evidence="1 2" key="1">
    <citation type="submission" date="2024-02" db="EMBL/GenBank/DDBJ databases">
        <title>Complete genome sequence of Pelagibacterium nitratireducens ZH15.</title>
        <authorList>
            <person name="Zhao L.H."/>
        </authorList>
    </citation>
    <scope>NUCLEOTIDE SEQUENCE [LARGE SCALE GENOMIC DNA]</scope>
    <source>
        <strain evidence="1 2">ZH15</strain>
    </source>
</reference>
<accession>A0ABZ2HXX8</accession>
<dbReference type="Gene3D" id="1.10.3210.10">
    <property type="entry name" value="Hypothetical protein af1432"/>
    <property type="match status" value="1"/>
</dbReference>
<dbReference type="RefSeq" id="WP_338606893.1">
    <property type="nucleotide sequence ID" value="NZ_CP146275.1"/>
</dbReference>
<keyword evidence="2" id="KW-1185">Reference proteome</keyword>
<evidence type="ECO:0008006" key="3">
    <source>
        <dbReference type="Google" id="ProtNLM"/>
    </source>
</evidence>
<name>A0ABZ2HXX8_9HYPH</name>
<evidence type="ECO:0000313" key="1">
    <source>
        <dbReference type="EMBL" id="WWT31423.1"/>
    </source>
</evidence>
<dbReference type="EMBL" id="CP146275">
    <property type="protein sequence ID" value="WWT31423.1"/>
    <property type="molecule type" value="Genomic_DNA"/>
</dbReference>